<evidence type="ECO:0000313" key="5">
    <source>
        <dbReference type="Proteomes" id="UP000190449"/>
    </source>
</evidence>
<dbReference type="PROSITE" id="PS51257">
    <property type="entry name" value="PROKAR_LIPOPROTEIN"/>
    <property type="match status" value="1"/>
</dbReference>
<keyword evidence="2" id="KW-0540">Nuclease</keyword>
<dbReference type="SUPFAM" id="SSF54060">
    <property type="entry name" value="His-Me finger endonucleases"/>
    <property type="match status" value="1"/>
</dbReference>
<dbReference type="Proteomes" id="UP000190449">
    <property type="component" value="Unassembled WGS sequence"/>
</dbReference>
<sequence length="251" mass="29722">MAMKKKFYMPIILAWILGILSVACARMPESPQHYNFANAKKQMDRIYYGDLRVTVYCGCTYKNNKKPNEIDFESCGFQPRKNENRAFRIEWEHVVTAHNIGMSRQCWHKDGKRSARKNCEETDPEFALMEGDLHNLLPSIGEVNGDRSNFMFSQWTNSPEPMYGRCESIVDFKNRKFQPRKEVRGMLARISFYMEKTYGITISKERRRLFESWDKLYPVSAWECERDFRIYKVQGDHNPFVFEKCREAGII</sequence>
<dbReference type="InterPro" id="IPR007346">
    <property type="entry name" value="Endonuclease-I"/>
</dbReference>
<dbReference type="InterPro" id="IPR044925">
    <property type="entry name" value="His-Me_finger_sf"/>
</dbReference>
<dbReference type="GO" id="GO:0016787">
    <property type="term" value="F:hydrolase activity"/>
    <property type="evidence" value="ECO:0007669"/>
    <property type="project" value="UniProtKB-KW"/>
</dbReference>
<evidence type="ECO:0000256" key="2">
    <source>
        <dbReference type="ARBA" id="ARBA00022722"/>
    </source>
</evidence>
<gene>
    <name evidence="4" type="ORF">SAMN02745108_01467</name>
</gene>
<evidence type="ECO:0000256" key="1">
    <source>
        <dbReference type="ARBA" id="ARBA00006429"/>
    </source>
</evidence>
<reference evidence="4 5" key="1">
    <citation type="submission" date="2017-02" db="EMBL/GenBank/DDBJ databases">
        <authorList>
            <person name="Peterson S.W."/>
        </authorList>
    </citation>
    <scope>NUCLEOTIDE SEQUENCE [LARGE SCALE GENOMIC DNA]</scope>
    <source>
        <strain evidence="4 5">ATCC 43854</strain>
    </source>
</reference>
<proteinExistence type="inferred from homology"/>
<organism evidence="4 5">
    <name type="scientific">Fibrobacter intestinalis</name>
    <dbReference type="NCBI Taxonomy" id="28122"/>
    <lineage>
        <taxon>Bacteria</taxon>
        <taxon>Pseudomonadati</taxon>
        <taxon>Fibrobacterota</taxon>
        <taxon>Fibrobacteria</taxon>
        <taxon>Fibrobacterales</taxon>
        <taxon>Fibrobacteraceae</taxon>
        <taxon>Fibrobacter</taxon>
    </lineage>
</organism>
<keyword evidence="3" id="KW-0378">Hydrolase</keyword>
<dbReference type="GO" id="GO:0004518">
    <property type="term" value="F:nuclease activity"/>
    <property type="evidence" value="ECO:0007669"/>
    <property type="project" value="UniProtKB-KW"/>
</dbReference>
<protein>
    <submittedName>
        <fullName evidence="4">Deoxyribonuclease-1</fullName>
    </submittedName>
</protein>
<dbReference type="STRING" id="28122.SAMN02745108_01467"/>
<evidence type="ECO:0000313" key="4">
    <source>
        <dbReference type="EMBL" id="SJZ73886.1"/>
    </source>
</evidence>
<evidence type="ECO:0000256" key="3">
    <source>
        <dbReference type="ARBA" id="ARBA00022801"/>
    </source>
</evidence>
<dbReference type="Pfam" id="PF04231">
    <property type="entry name" value="Endonuclease_1"/>
    <property type="match status" value="1"/>
</dbReference>
<dbReference type="PANTHER" id="PTHR33607">
    <property type="entry name" value="ENDONUCLEASE-1"/>
    <property type="match status" value="1"/>
</dbReference>
<comment type="similarity">
    <text evidence="1">Belongs to the EndA/NucM nuclease family.</text>
</comment>
<accession>A0A1T4N436</accession>
<dbReference type="PANTHER" id="PTHR33607:SF2">
    <property type="entry name" value="ENDONUCLEASE-1"/>
    <property type="match status" value="1"/>
</dbReference>
<dbReference type="AlphaFoldDB" id="A0A1T4N436"/>
<name>A0A1T4N436_9BACT</name>
<dbReference type="EMBL" id="FUWU01000022">
    <property type="protein sequence ID" value="SJZ73886.1"/>
    <property type="molecule type" value="Genomic_DNA"/>
</dbReference>